<dbReference type="AlphaFoldDB" id="A0AB72UF30"/>
<feature type="domain" description="FecR protein" evidence="2">
    <location>
        <begin position="176"/>
        <end position="255"/>
    </location>
</feature>
<sequence>MCVAIRLLHIKLFDQLPDPAIAMTEFRYPDDCQSNEDIADFWAIRLDQGDLDRCEQTAFENWQAENSGNVRLLMRARQTWRSMEIAVVDSPRPAQENTERQPVDLDGIRADLERLGALEGGQGRLPGMRSGKRRFRPKLAAAIGLVLVGLFVLGGLRRDPDLIAANDAIAVREIHELTDGSRVWMEPGTRLAVKYDDTGRDITVLEGGIYIEVAPDKSRPLRVRLNDITAQAVGTAFVASKWGGLARVEVSEGVVDLRQSDGNIRLAQLSAGRAAWQVPTGDMRYGTRDVDRIAGWRNGRWMVNEMSLEELIARISPLLPGQNFILDPRMGDIFVTGNFDLAKPDSAMNALMAAYDLENKAYPGGFHLISKK</sequence>
<keyword evidence="1" id="KW-0812">Transmembrane</keyword>
<dbReference type="EMBL" id="CP004388">
    <property type="protein sequence ID" value="AJD52830.1"/>
    <property type="molecule type" value="Genomic_DNA"/>
</dbReference>
<proteinExistence type="predicted"/>
<evidence type="ECO:0000313" key="3">
    <source>
        <dbReference type="EMBL" id="AJD52830.1"/>
    </source>
</evidence>
<dbReference type="Pfam" id="PF04773">
    <property type="entry name" value="FecR"/>
    <property type="match status" value="1"/>
</dbReference>
<reference evidence="3 4" key="1">
    <citation type="journal article" date="2012" name="J. Bacteriol.">
        <title>Genome sequence of Thalassospira xiamenensis type strain M-5.</title>
        <authorList>
            <person name="Lai Q."/>
            <person name="Shao Z."/>
        </authorList>
    </citation>
    <scope>NUCLEOTIDE SEQUENCE [LARGE SCALE GENOMIC DNA]</scope>
    <source>
        <strain evidence="3 4">M-5</strain>
    </source>
</reference>
<gene>
    <name evidence="3" type="ORF">TH3_13570</name>
</gene>
<dbReference type="PIRSF" id="PIRSF018266">
    <property type="entry name" value="FecR"/>
    <property type="match status" value="1"/>
</dbReference>
<dbReference type="PANTHER" id="PTHR30273:SF2">
    <property type="entry name" value="PROTEIN FECR"/>
    <property type="match status" value="1"/>
</dbReference>
<organism evidence="3 4">
    <name type="scientific">Thalassospira xiamenensis M-5 = DSM 17429</name>
    <dbReference type="NCBI Taxonomy" id="1123366"/>
    <lineage>
        <taxon>Bacteria</taxon>
        <taxon>Pseudomonadati</taxon>
        <taxon>Pseudomonadota</taxon>
        <taxon>Alphaproteobacteria</taxon>
        <taxon>Rhodospirillales</taxon>
        <taxon>Thalassospiraceae</taxon>
        <taxon>Thalassospira</taxon>
    </lineage>
</organism>
<feature type="transmembrane region" description="Helical" evidence="1">
    <location>
        <begin position="139"/>
        <end position="156"/>
    </location>
</feature>
<evidence type="ECO:0000256" key="1">
    <source>
        <dbReference type="SAM" id="Phobius"/>
    </source>
</evidence>
<keyword evidence="1" id="KW-0472">Membrane</keyword>
<dbReference type="KEGG" id="txi:TH3_13570"/>
<accession>A0AB72UF30</accession>
<dbReference type="Proteomes" id="UP000007127">
    <property type="component" value="Chromosome"/>
</dbReference>
<protein>
    <submittedName>
        <fullName evidence="3">FecR protein</fullName>
    </submittedName>
</protein>
<dbReference type="InterPro" id="IPR012373">
    <property type="entry name" value="Ferrdict_sens_TM"/>
</dbReference>
<dbReference type="Gene3D" id="2.60.120.1440">
    <property type="match status" value="1"/>
</dbReference>
<evidence type="ECO:0000259" key="2">
    <source>
        <dbReference type="Pfam" id="PF04773"/>
    </source>
</evidence>
<dbReference type="GO" id="GO:0016989">
    <property type="term" value="F:sigma factor antagonist activity"/>
    <property type="evidence" value="ECO:0007669"/>
    <property type="project" value="TreeGrafter"/>
</dbReference>
<keyword evidence="1" id="KW-1133">Transmembrane helix</keyword>
<name>A0AB72UF30_9PROT</name>
<dbReference type="InterPro" id="IPR006860">
    <property type="entry name" value="FecR"/>
</dbReference>
<dbReference type="PANTHER" id="PTHR30273">
    <property type="entry name" value="PERIPLASMIC SIGNAL SENSOR AND SIGMA FACTOR ACTIVATOR FECR-RELATED"/>
    <property type="match status" value="1"/>
</dbReference>
<evidence type="ECO:0000313" key="4">
    <source>
        <dbReference type="Proteomes" id="UP000007127"/>
    </source>
</evidence>